<dbReference type="AlphaFoldDB" id="A0A8H7CE59"/>
<feature type="region of interest" description="Disordered" evidence="1">
    <location>
        <begin position="46"/>
        <end position="90"/>
    </location>
</feature>
<gene>
    <name evidence="2" type="ORF">MSAN_02403800</name>
</gene>
<reference evidence="2" key="1">
    <citation type="submission" date="2020-05" db="EMBL/GenBank/DDBJ databases">
        <title>Mycena genomes resolve the evolution of fungal bioluminescence.</title>
        <authorList>
            <person name="Tsai I.J."/>
        </authorList>
    </citation>
    <scope>NUCLEOTIDE SEQUENCE</scope>
    <source>
        <strain evidence="2">160909Yilan</strain>
    </source>
</reference>
<evidence type="ECO:0000313" key="2">
    <source>
        <dbReference type="EMBL" id="KAF7333910.1"/>
    </source>
</evidence>
<feature type="compositionally biased region" description="Pro residues" evidence="1">
    <location>
        <begin position="65"/>
        <end position="76"/>
    </location>
</feature>
<sequence>MLARLQRDHEYPHLHLHALVNSRTMCEYGTTGSVVVFTSASRPRHVSTAASSGRPRHVSTAAFSAPPPSSPAPVPAAPRADARARAGARSADQCKSPPVCASFFRSPQAARYSASTHRTFSATWPALVSLARHPPRLALDDDDCFLFRTTSPDVDVACQVGCGACALIVHASDRRPHGISSTPPPNIAQPAPALSEVVLQLRPRMR</sequence>
<protein>
    <submittedName>
        <fullName evidence="2">Uncharacterized protein</fullName>
    </submittedName>
</protein>
<dbReference type="EMBL" id="JACAZH010000051">
    <property type="protein sequence ID" value="KAF7333910.1"/>
    <property type="molecule type" value="Genomic_DNA"/>
</dbReference>
<name>A0A8H7CE59_9AGAR</name>
<proteinExistence type="predicted"/>
<dbReference type="Proteomes" id="UP000623467">
    <property type="component" value="Unassembled WGS sequence"/>
</dbReference>
<evidence type="ECO:0000313" key="3">
    <source>
        <dbReference type="Proteomes" id="UP000623467"/>
    </source>
</evidence>
<organism evidence="2 3">
    <name type="scientific">Mycena sanguinolenta</name>
    <dbReference type="NCBI Taxonomy" id="230812"/>
    <lineage>
        <taxon>Eukaryota</taxon>
        <taxon>Fungi</taxon>
        <taxon>Dikarya</taxon>
        <taxon>Basidiomycota</taxon>
        <taxon>Agaricomycotina</taxon>
        <taxon>Agaricomycetes</taxon>
        <taxon>Agaricomycetidae</taxon>
        <taxon>Agaricales</taxon>
        <taxon>Marasmiineae</taxon>
        <taxon>Mycenaceae</taxon>
        <taxon>Mycena</taxon>
    </lineage>
</organism>
<keyword evidence="3" id="KW-1185">Reference proteome</keyword>
<accession>A0A8H7CE59</accession>
<comment type="caution">
    <text evidence="2">The sequence shown here is derived from an EMBL/GenBank/DDBJ whole genome shotgun (WGS) entry which is preliminary data.</text>
</comment>
<evidence type="ECO:0000256" key="1">
    <source>
        <dbReference type="SAM" id="MobiDB-lite"/>
    </source>
</evidence>